<evidence type="ECO:0000256" key="1">
    <source>
        <dbReference type="ARBA" id="ARBA00004167"/>
    </source>
</evidence>
<feature type="region of interest" description="Disordered" evidence="5">
    <location>
        <begin position="191"/>
        <end position="221"/>
    </location>
</feature>
<dbReference type="AlphaFoldDB" id="A0A553HV47"/>
<keyword evidence="3 6" id="KW-1133">Transmembrane helix</keyword>
<evidence type="ECO:0000256" key="5">
    <source>
        <dbReference type="SAM" id="MobiDB-lite"/>
    </source>
</evidence>
<keyword evidence="4 6" id="KW-0472">Membrane</keyword>
<protein>
    <recommendedName>
        <fullName evidence="10">Extracellular membrane protein CFEM domain-containing protein</fullName>
    </recommendedName>
</protein>
<dbReference type="OrthoDB" id="5311469at2759"/>
<dbReference type="EMBL" id="VFLP01000042">
    <property type="protein sequence ID" value="TRX91830.1"/>
    <property type="molecule type" value="Genomic_DNA"/>
</dbReference>
<keyword evidence="9" id="KW-1185">Reference proteome</keyword>
<dbReference type="GO" id="GO:0071944">
    <property type="term" value="C:cell periphery"/>
    <property type="evidence" value="ECO:0007669"/>
    <property type="project" value="UniProtKB-ARBA"/>
</dbReference>
<feature type="compositionally biased region" description="Polar residues" evidence="5">
    <location>
        <begin position="311"/>
        <end position="325"/>
    </location>
</feature>
<evidence type="ECO:0000256" key="7">
    <source>
        <dbReference type="SAM" id="SignalP"/>
    </source>
</evidence>
<feature type="region of interest" description="Disordered" evidence="5">
    <location>
        <begin position="282"/>
        <end position="325"/>
    </location>
</feature>
<proteinExistence type="predicted"/>
<evidence type="ECO:0000313" key="9">
    <source>
        <dbReference type="Proteomes" id="UP000319160"/>
    </source>
</evidence>
<dbReference type="InterPro" id="IPR051694">
    <property type="entry name" value="Immunoregulatory_rcpt-like"/>
</dbReference>
<name>A0A553HV47_9PEZI</name>
<evidence type="ECO:0000256" key="3">
    <source>
        <dbReference type="ARBA" id="ARBA00022989"/>
    </source>
</evidence>
<evidence type="ECO:0000256" key="6">
    <source>
        <dbReference type="SAM" id="Phobius"/>
    </source>
</evidence>
<evidence type="ECO:0000256" key="2">
    <source>
        <dbReference type="ARBA" id="ARBA00022692"/>
    </source>
</evidence>
<accession>A0A553HV47</accession>
<dbReference type="Proteomes" id="UP000319160">
    <property type="component" value="Unassembled WGS sequence"/>
</dbReference>
<keyword evidence="7" id="KW-0732">Signal</keyword>
<evidence type="ECO:0000313" key="8">
    <source>
        <dbReference type="EMBL" id="TRX91830.1"/>
    </source>
</evidence>
<feature type="transmembrane region" description="Helical" evidence="6">
    <location>
        <begin position="156"/>
        <end position="177"/>
    </location>
</feature>
<feature type="chain" id="PRO_5022039193" description="Extracellular membrane protein CFEM domain-containing protein" evidence="7">
    <location>
        <begin position="24"/>
        <end position="325"/>
    </location>
</feature>
<reference evidence="9" key="1">
    <citation type="submission" date="2019-06" db="EMBL/GenBank/DDBJ databases">
        <title>Draft genome sequence of the griseofulvin-producing fungus Xylaria cubensis strain G536.</title>
        <authorList>
            <person name="Mead M.E."/>
            <person name="Raja H.A."/>
            <person name="Steenwyk J.L."/>
            <person name="Knowles S.L."/>
            <person name="Oberlies N.H."/>
            <person name="Rokas A."/>
        </authorList>
    </citation>
    <scope>NUCLEOTIDE SEQUENCE [LARGE SCALE GENOMIC DNA]</scope>
    <source>
        <strain evidence="9">G536</strain>
    </source>
</reference>
<organism evidence="8 9">
    <name type="scientific">Xylaria flabelliformis</name>
    <dbReference type="NCBI Taxonomy" id="2512241"/>
    <lineage>
        <taxon>Eukaryota</taxon>
        <taxon>Fungi</taxon>
        <taxon>Dikarya</taxon>
        <taxon>Ascomycota</taxon>
        <taxon>Pezizomycotina</taxon>
        <taxon>Sordariomycetes</taxon>
        <taxon>Xylariomycetidae</taxon>
        <taxon>Xylariales</taxon>
        <taxon>Xylariaceae</taxon>
        <taxon>Xylaria</taxon>
    </lineage>
</organism>
<feature type="signal peptide" evidence="7">
    <location>
        <begin position="1"/>
        <end position="23"/>
    </location>
</feature>
<comment type="subcellular location">
    <subcellularLocation>
        <location evidence="1">Membrane</location>
        <topology evidence="1">Single-pass membrane protein</topology>
    </subcellularLocation>
</comment>
<feature type="region of interest" description="Disordered" evidence="5">
    <location>
        <begin position="121"/>
        <end position="150"/>
    </location>
</feature>
<dbReference type="PANTHER" id="PTHR15549:SF30">
    <property type="entry name" value="MID2 DOMAIN-CONTAINING PROTEIN"/>
    <property type="match status" value="1"/>
</dbReference>
<gene>
    <name evidence="8" type="ORF">FHL15_007383</name>
</gene>
<dbReference type="STRING" id="2512241.A0A553HV47"/>
<keyword evidence="2 6" id="KW-0812">Transmembrane</keyword>
<dbReference type="PANTHER" id="PTHR15549">
    <property type="entry name" value="PAIRED IMMUNOGLOBULIN-LIKE TYPE 2 RECEPTOR"/>
    <property type="match status" value="1"/>
</dbReference>
<sequence>MRAFLLPTPLLFVLLLQTGSSLAVDNDFSAYPEASQSCLYDSADEAGCTSADTGAELNQCLCKNRNNFVYNTASCVAKESPSDLDAVYETLSSNCAGTGVTLSVSKKAFLAAAAAATQTTSPISTATNTDSSSSPPSPTNSDQTPSESGLSTGTKIGIGVGVGFGVIAAALAAWFIWAYQRKRRFAQSVLSNDTSNGGASPEYGGASGSGFGIGNQPHHEYAHDNTQQAPAELAPVSWGSHAGYATPGYASGEGKKDGTAGMPLLAELGNESDTRQTAVELPANPGYLGYSDLNRSVTPDISPATYRSELSPFTPSRSSEAGTFT</sequence>
<comment type="caution">
    <text evidence="8">The sequence shown here is derived from an EMBL/GenBank/DDBJ whole genome shotgun (WGS) entry which is preliminary data.</text>
</comment>
<evidence type="ECO:0008006" key="10">
    <source>
        <dbReference type="Google" id="ProtNLM"/>
    </source>
</evidence>
<evidence type="ECO:0000256" key="4">
    <source>
        <dbReference type="ARBA" id="ARBA00023136"/>
    </source>
</evidence>
<feature type="compositionally biased region" description="Low complexity" evidence="5">
    <location>
        <begin position="121"/>
        <end position="146"/>
    </location>
</feature>
<dbReference type="GO" id="GO:0016020">
    <property type="term" value="C:membrane"/>
    <property type="evidence" value="ECO:0007669"/>
    <property type="project" value="UniProtKB-SubCell"/>
</dbReference>